<dbReference type="InterPro" id="IPR043129">
    <property type="entry name" value="ATPase_NBD"/>
</dbReference>
<keyword evidence="4" id="KW-0479">Metal-binding</keyword>
<organism evidence="13 14">
    <name type="scientific">Mammaliicoccus stepanovicii</name>
    <dbReference type="NCBI Taxonomy" id="643214"/>
    <lineage>
        <taxon>Bacteria</taxon>
        <taxon>Bacillati</taxon>
        <taxon>Bacillota</taxon>
        <taxon>Bacilli</taxon>
        <taxon>Bacillales</taxon>
        <taxon>Staphylococcaceae</taxon>
        <taxon>Mammaliicoccus</taxon>
    </lineage>
</organism>
<reference evidence="13 14" key="1">
    <citation type="submission" date="2017-06" db="EMBL/GenBank/DDBJ databases">
        <authorList>
            <consortium name="Pathogen Informatics"/>
        </authorList>
    </citation>
    <scope>NUCLEOTIDE SEQUENCE [LARGE SCALE GENOMIC DNA]</scope>
    <source>
        <strain evidence="13 14">NCTC13839</strain>
    </source>
</reference>
<dbReference type="CDD" id="cd24067">
    <property type="entry name" value="ASKHA_NBD_ROK_BsFRK-like"/>
    <property type="match status" value="1"/>
</dbReference>
<evidence type="ECO:0000313" key="13">
    <source>
        <dbReference type="EMBL" id="SNV58153.1"/>
    </source>
</evidence>
<dbReference type="GO" id="GO:0005524">
    <property type="term" value="F:ATP binding"/>
    <property type="evidence" value="ECO:0007669"/>
    <property type="project" value="UniProtKB-KW"/>
</dbReference>
<keyword evidence="3 13" id="KW-0808">Transferase</keyword>
<dbReference type="InterPro" id="IPR051804">
    <property type="entry name" value="Carb_Metab_Reg_Kinase/Isom"/>
</dbReference>
<dbReference type="InterPro" id="IPR000600">
    <property type="entry name" value="ROK"/>
</dbReference>
<sequence>MALYGAIEAGGTKFVCAIGDAQLNIIETITIPTTTPEETMVKVQSFFDKYEILTIGIGSFGPIDINKESKTYGFITSTPKTAWKNFDFVGTLKAYYDVPIAFTTDVNASLYGEYKAGIAKNVDSAVYYTIGTGIGGGAMLKGRFVEGLSHPEMGHMNISLHKDDQFEGSCPYHQNCLEGMASGPAIEKRVGTEGKFIQEDDEVWDIIAYYIAQAAFNTTLLLSPELIILGGGVMHQHHLLDKIRDQFVEINNSYINLPPIDQYIAEPSLEDKQGIIGCLALAKEEHK</sequence>
<keyword evidence="10" id="KW-0119">Carbohydrate metabolism</keyword>
<evidence type="ECO:0000256" key="11">
    <source>
        <dbReference type="ARBA" id="ARBA00038887"/>
    </source>
</evidence>
<keyword evidence="7" id="KW-0862">Zinc</keyword>
<dbReference type="Pfam" id="PF00480">
    <property type="entry name" value="ROK"/>
    <property type="match status" value="1"/>
</dbReference>
<protein>
    <recommendedName>
        <fullName evidence="11">fructokinase</fullName>
        <ecNumber evidence="11">2.7.1.4</ecNumber>
    </recommendedName>
</protein>
<evidence type="ECO:0000256" key="8">
    <source>
        <dbReference type="ARBA" id="ARBA00022840"/>
    </source>
</evidence>
<dbReference type="PANTHER" id="PTHR42742:SF3">
    <property type="entry name" value="FRUCTOKINASE"/>
    <property type="match status" value="1"/>
</dbReference>
<dbReference type="Gene3D" id="3.30.420.40">
    <property type="match status" value="2"/>
</dbReference>
<evidence type="ECO:0000256" key="12">
    <source>
        <dbReference type="ARBA" id="ARBA00048451"/>
    </source>
</evidence>
<dbReference type="KEGG" id="sste:SAMEA4384403_0431"/>
<dbReference type="Proteomes" id="UP000242084">
    <property type="component" value="Chromosome 1"/>
</dbReference>
<evidence type="ECO:0000256" key="1">
    <source>
        <dbReference type="ARBA" id="ARBA00001946"/>
    </source>
</evidence>
<dbReference type="GO" id="GO:0046872">
    <property type="term" value="F:metal ion binding"/>
    <property type="evidence" value="ECO:0007669"/>
    <property type="project" value="UniProtKB-KW"/>
</dbReference>
<dbReference type="PANTHER" id="PTHR42742">
    <property type="entry name" value="TRANSCRIPTIONAL REPRESSOR MPRA"/>
    <property type="match status" value="1"/>
</dbReference>
<keyword evidence="14" id="KW-1185">Reference proteome</keyword>
<evidence type="ECO:0000256" key="6">
    <source>
        <dbReference type="ARBA" id="ARBA00022777"/>
    </source>
</evidence>
<keyword evidence="5" id="KW-0547">Nucleotide-binding</keyword>
<accession>A0A239YIA9</accession>
<evidence type="ECO:0000256" key="4">
    <source>
        <dbReference type="ARBA" id="ARBA00022723"/>
    </source>
</evidence>
<dbReference type="AlphaFoldDB" id="A0A239YIA9"/>
<keyword evidence="6 13" id="KW-0418">Kinase</keyword>
<evidence type="ECO:0000256" key="10">
    <source>
        <dbReference type="ARBA" id="ARBA00023277"/>
    </source>
</evidence>
<evidence type="ECO:0000256" key="9">
    <source>
        <dbReference type="ARBA" id="ARBA00022842"/>
    </source>
</evidence>
<dbReference type="FunFam" id="3.30.420.40:FF:000153">
    <property type="entry name" value="Putative fructokinase"/>
    <property type="match status" value="1"/>
</dbReference>
<keyword evidence="9" id="KW-0460">Magnesium</keyword>
<proteinExistence type="inferred from homology"/>
<evidence type="ECO:0000256" key="7">
    <source>
        <dbReference type="ARBA" id="ARBA00022833"/>
    </source>
</evidence>
<evidence type="ECO:0000313" key="14">
    <source>
        <dbReference type="Proteomes" id="UP000242084"/>
    </source>
</evidence>
<dbReference type="SUPFAM" id="SSF53067">
    <property type="entry name" value="Actin-like ATPase domain"/>
    <property type="match status" value="1"/>
</dbReference>
<dbReference type="OrthoDB" id="9783435at2"/>
<dbReference type="InterPro" id="IPR049874">
    <property type="entry name" value="ROK_cs"/>
</dbReference>
<evidence type="ECO:0000256" key="3">
    <source>
        <dbReference type="ARBA" id="ARBA00022679"/>
    </source>
</evidence>
<name>A0A239YIA9_9STAP</name>
<gene>
    <name evidence="13" type="primary">glcA_1</name>
    <name evidence="13" type="ORF">SAMEA4384403_00431</name>
</gene>
<keyword evidence="8" id="KW-0067">ATP-binding</keyword>
<dbReference type="EC" id="2.7.1.4" evidence="11"/>
<evidence type="ECO:0000256" key="2">
    <source>
        <dbReference type="ARBA" id="ARBA00006479"/>
    </source>
</evidence>
<dbReference type="FunFam" id="3.30.420.40:FF:000136">
    <property type="entry name" value="Putative fructokinase"/>
    <property type="match status" value="1"/>
</dbReference>
<comment type="cofactor">
    <cofactor evidence="1">
        <name>Mg(2+)</name>
        <dbReference type="ChEBI" id="CHEBI:18420"/>
    </cofactor>
</comment>
<dbReference type="PROSITE" id="PS01125">
    <property type="entry name" value="ROK"/>
    <property type="match status" value="1"/>
</dbReference>
<dbReference type="GO" id="GO:0008865">
    <property type="term" value="F:fructokinase activity"/>
    <property type="evidence" value="ECO:0007669"/>
    <property type="project" value="UniProtKB-EC"/>
</dbReference>
<dbReference type="EMBL" id="LT906462">
    <property type="protein sequence ID" value="SNV58153.1"/>
    <property type="molecule type" value="Genomic_DNA"/>
</dbReference>
<comment type="similarity">
    <text evidence="2">Belongs to the ROK (NagC/XylR) family.</text>
</comment>
<dbReference type="RefSeq" id="WP_095086097.1">
    <property type="nucleotide sequence ID" value="NZ_BMDM01000003.1"/>
</dbReference>
<evidence type="ECO:0000256" key="5">
    <source>
        <dbReference type="ARBA" id="ARBA00022741"/>
    </source>
</evidence>
<comment type="catalytic activity">
    <reaction evidence="12">
        <text>D-fructose + ATP = D-fructose 6-phosphate + ADP + H(+)</text>
        <dbReference type="Rhea" id="RHEA:16125"/>
        <dbReference type="ChEBI" id="CHEBI:15378"/>
        <dbReference type="ChEBI" id="CHEBI:30616"/>
        <dbReference type="ChEBI" id="CHEBI:37721"/>
        <dbReference type="ChEBI" id="CHEBI:61527"/>
        <dbReference type="ChEBI" id="CHEBI:456216"/>
        <dbReference type="EC" id="2.7.1.4"/>
    </reaction>
</comment>